<sequence length="136" mass="15732">MRFRILLLLLGLTACESDDKPNDLIAEDKMAVILSDIHVLESQVNDMHISNTDSALFIYQKLKVKALKKYNIDTANFNMSLRYYITNPASLKNVYVDVKRLLEEKKKKIPTIKAKQYSKKQPVDSIKRISARYKLP</sequence>
<comment type="caution">
    <text evidence="2">The sequence shown here is derived from an EMBL/GenBank/DDBJ whole genome shotgun (WGS) entry which is preliminary data.</text>
</comment>
<organism evidence="2 3">
    <name type="scientific">Arcicella aurantiaca</name>
    <dbReference type="NCBI Taxonomy" id="591202"/>
    <lineage>
        <taxon>Bacteria</taxon>
        <taxon>Pseudomonadati</taxon>
        <taxon>Bacteroidota</taxon>
        <taxon>Cytophagia</taxon>
        <taxon>Cytophagales</taxon>
        <taxon>Flectobacillaceae</taxon>
        <taxon>Arcicella</taxon>
    </lineage>
</organism>
<gene>
    <name evidence="2" type="ORF">LV89_01777</name>
</gene>
<dbReference type="RefSeq" id="WP_109742533.1">
    <property type="nucleotide sequence ID" value="NZ_QGGO01000007.1"/>
</dbReference>
<proteinExistence type="predicted"/>
<dbReference type="InterPro" id="IPR025381">
    <property type="entry name" value="DUF4296"/>
</dbReference>
<dbReference type="Pfam" id="PF14129">
    <property type="entry name" value="DUF4296"/>
    <property type="match status" value="1"/>
</dbReference>
<dbReference type="Proteomes" id="UP000245489">
    <property type="component" value="Unassembled WGS sequence"/>
</dbReference>
<reference evidence="2 3" key="1">
    <citation type="submission" date="2018-05" db="EMBL/GenBank/DDBJ databases">
        <title>Genomic Encyclopedia of Archaeal and Bacterial Type Strains, Phase II (KMG-II): from individual species to whole genera.</title>
        <authorList>
            <person name="Goeker M."/>
        </authorList>
    </citation>
    <scope>NUCLEOTIDE SEQUENCE [LARGE SCALE GENOMIC DNA]</scope>
    <source>
        <strain evidence="2 3">DSM 22214</strain>
    </source>
</reference>
<evidence type="ECO:0000259" key="1">
    <source>
        <dbReference type="Pfam" id="PF14129"/>
    </source>
</evidence>
<name>A0A316ECV4_9BACT</name>
<dbReference type="AlphaFoldDB" id="A0A316ECV4"/>
<feature type="domain" description="DUF4296" evidence="1">
    <location>
        <begin position="21"/>
        <end position="107"/>
    </location>
</feature>
<evidence type="ECO:0000313" key="2">
    <source>
        <dbReference type="EMBL" id="PWK27463.1"/>
    </source>
</evidence>
<dbReference type="OrthoDB" id="981921at2"/>
<protein>
    <submittedName>
        <fullName evidence="2">Uncharacterized protein DUF4296</fullName>
    </submittedName>
</protein>
<keyword evidence="3" id="KW-1185">Reference proteome</keyword>
<dbReference type="EMBL" id="QGGO01000007">
    <property type="protein sequence ID" value="PWK27463.1"/>
    <property type="molecule type" value="Genomic_DNA"/>
</dbReference>
<evidence type="ECO:0000313" key="3">
    <source>
        <dbReference type="Proteomes" id="UP000245489"/>
    </source>
</evidence>
<dbReference type="PROSITE" id="PS51257">
    <property type="entry name" value="PROKAR_LIPOPROTEIN"/>
    <property type="match status" value="1"/>
</dbReference>
<accession>A0A316ECV4</accession>